<dbReference type="Gene3D" id="3.30.160.60">
    <property type="entry name" value="Classic Zinc Finger"/>
    <property type="match status" value="1"/>
</dbReference>
<dbReference type="InterPro" id="IPR013087">
    <property type="entry name" value="Znf_C2H2_type"/>
</dbReference>
<dbReference type="SMART" id="SM00355">
    <property type="entry name" value="ZnF_C2H2"/>
    <property type="match status" value="4"/>
</dbReference>
<evidence type="ECO:0000313" key="4">
    <source>
        <dbReference type="Proteomes" id="UP000499080"/>
    </source>
</evidence>
<evidence type="ECO:0000259" key="2">
    <source>
        <dbReference type="PROSITE" id="PS00028"/>
    </source>
</evidence>
<dbReference type="EMBL" id="BGPR01027896">
    <property type="protein sequence ID" value="GBN98735.1"/>
    <property type="molecule type" value="Genomic_DNA"/>
</dbReference>
<feature type="domain" description="C2H2-type" evidence="2">
    <location>
        <begin position="242"/>
        <end position="263"/>
    </location>
</feature>
<protein>
    <recommendedName>
        <fullName evidence="2">C2H2-type domain-containing protein</fullName>
    </recommendedName>
</protein>
<sequence>MDEQLNSAFMTSGSEQPAPDNLNSVAYSPPNLDNSNSYMPLDCSVRLQDILTSPSPICKRTRMQLRMRQTAVIHVSLDPTDQEGPLDLSPKRLVQNDHVTNFVMHTPVSSSSPSGVDLTQSEQNEDELLEHTPSDSVVCIGYMPSHRSTEIQYAPEDVVEIIRNLSITESPVNLFPDTTKGEVSNNSHTGKFERDVVLENGRRSPIDPDVPIGNPHPAIRIENVSSPVQIQQIEYFPFSLRCAFCDLNLSSPSSFAEHVLEVHSGYPASQFGAVQQQVNEKCYPTAEKNDSPPVSPGDSEKDSPSFECEKCREVCSTEAAFLQHICSPSPSRSWACVLCDFVAKKRRGLRFHMKEKHNTWKVRVNEHGLPVANLTPAVPRTPKARIIKFDSPREGDATLSSEGVGNPSTSKPLSDRHPTCAKNAIGSNEQKSGTCQAQKQPSDLPLDLCLRDSQARCSKCAFVAPSVHAPEKHCSDSHSPVLSTPYEVELPESPEDILCSRSKPTSGNNSCLALTPFSQYCPVCGTLCRSSEELLSHDC</sequence>
<accession>A0A4Y2THZ7</accession>
<reference evidence="3 4" key="1">
    <citation type="journal article" date="2019" name="Sci. Rep.">
        <title>Orb-weaving spider Araneus ventricosus genome elucidates the spidroin gene catalogue.</title>
        <authorList>
            <person name="Kono N."/>
            <person name="Nakamura H."/>
            <person name="Ohtoshi R."/>
            <person name="Moran D.A.P."/>
            <person name="Shinohara A."/>
            <person name="Yoshida Y."/>
            <person name="Fujiwara M."/>
            <person name="Mori M."/>
            <person name="Tomita M."/>
            <person name="Arakawa K."/>
        </authorList>
    </citation>
    <scope>NUCLEOTIDE SEQUENCE [LARGE SCALE GENOMIC DNA]</scope>
</reference>
<comment type="caution">
    <text evidence="3">The sequence shown here is derived from an EMBL/GenBank/DDBJ whole genome shotgun (WGS) entry which is preliminary data.</text>
</comment>
<feature type="region of interest" description="Disordered" evidence="1">
    <location>
        <begin position="1"/>
        <end position="27"/>
    </location>
</feature>
<dbReference type="AlphaFoldDB" id="A0A4Y2THZ7"/>
<gene>
    <name evidence="3" type="ORF">AVEN_87198_1</name>
</gene>
<feature type="region of interest" description="Disordered" evidence="1">
    <location>
        <begin position="284"/>
        <end position="303"/>
    </location>
</feature>
<feature type="region of interest" description="Disordered" evidence="1">
    <location>
        <begin position="391"/>
        <end position="423"/>
    </location>
</feature>
<name>A0A4Y2THZ7_ARAVE</name>
<evidence type="ECO:0000313" key="3">
    <source>
        <dbReference type="EMBL" id="GBN98735.1"/>
    </source>
</evidence>
<organism evidence="3 4">
    <name type="scientific">Araneus ventricosus</name>
    <name type="common">Orbweaver spider</name>
    <name type="synonym">Epeira ventricosa</name>
    <dbReference type="NCBI Taxonomy" id="182803"/>
    <lineage>
        <taxon>Eukaryota</taxon>
        <taxon>Metazoa</taxon>
        <taxon>Ecdysozoa</taxon>
        <taxon>Arthropoda</taxon>
        <taxon>Chelicerata</taxon>
        <taxon>Arachnida</taxon>
        <taxon>Araneae</taxon>
        <taxon>Araneomorphae</taxon>
        <taxon>Entelegynae</taxon>
        <taxon>Araneoidea</taxon>
        <taxon>Araneidae</taxon>
        <taxon>Araneus</taxon>
    </lineage>
</organism>
<evidence type="ECO:0000256" key="1">
    <source>
        <dbReference type="SAM" id="MobiDB-lite"/>
    </source>
</evidence>
<feature type="compositionally biased region" description="Polar residues" evidence="1">
    <location>
        <begin position="398"/>
        <end position="412"/>
    </location>
</feature>
<dbReference type="PROSITE" id="PS00028">
    <property type="entry name" value="ZINC_FINGER_C2H2_1"/>
    <property type="match status" value="1"/>
</dbReference>
<keyword evidence="4" id="KW-1185">Reference proteome</keyword>
<proteinExistence type="predicted"/>
<dbReference type="Proteomes" id="UP000499080">
    <property type="component" value="Unassembled WGS sequence"/>
</dbReference>